<gene>
    <name evidence="1" type="ORF">KME60_04340</name>
</gene>
<protein>
    <submittedName>
        <fullName evidence="1">PatU</fullName>
    </submittedName>
</protein>
<proteinExistence type="predicted"/>
<name>A0A951UTG3_9CYAN</name>
<reference evidence="1" key="1">
    <citation type="submission" date="2021-05" db="EMBL/GenBank/DDBJ databases">
        <authorList>
            <person name="Pietrasiak N."/>
            <person name="Ward R."/>
            <person name="Stajich J.E."/>
            <person name="Kurbessoian T."/>
        </authorList>
    </citation>
    <scope>NUCLEOTIDE SEQUENCE</scope>
    <source>
        <strain evidence="1">GSE-NOS-MK-12-04C</strain>
    </source>
</reference>
<comment type="caution">
    <text evidence="1">The sequence shown here is derived from an EMBL/GenBank/DDBJ whole genome shotgun (WGS) entry which is preliminary data.</text>
</comment>
<accession>A0A951UTG3</accession>
<organism evidence="1 2">
    <name type="scientific">Cyanomargarita calcarea GSE-NOS-MK-12-04C</name>
    <dbReference type="NCBI Taxonomy" id="2839659"/>
    <lineage>
        <taxon>Bacteria</taxon>
        <taxon>Bacillati</taxon>
        <taxon>Cyanobacteriota</taxon>
        <taxon>Cyanophyceae</taxon>
        <taxon>Nostocales</taxon>
        <taxon>Cyanomargaritaceae</taxon>
        <taxon>Cyanomargarita</taxon>
    </lineage>
</organism>
<evidence type="ECO:0000313" key="1">
    <source>
        <dbReference type="EMBL" id="MBW4666675.1"/>
    </source>
</evidence>
<reference evidence="1" key="2">
    <citation type="journal article" date="2022" name="Microbiol. Resour. Announc.">
        <title>Metagenome Sequencing to Explore Phylogenomics of Terrestrial Cyanobacteria.</title>
        <authorList>
            <person name="Ward R.D."/>
            <person name="Stajich J.E."/>
            <person name="Johansen J.R."/>
            <person name="Huntemann M."/>
            <person name="Clum A."/>
            <person name="Foster B."/>
            <person name="Foster B."/>
            <person name="Roux S."/>
            <person name="Palaniappan K."/>
            <person name="Varghese N."/>
            <person name="Mukherjee S."/>
            <person name="Reddy T.B.K."/>
            <person name="Daum C."/>
            <person name="Copeland A."/>
            <person name="Chen I.A."/>
            <person name="Ivanova N.N."/>
            <person name="Kyrpides N.C."/>
            <person name="Shapiro N."/>
            <person name="Eloe-Fadrosh E.A."/>
            <person name="Pietrasiak N."/>
        </authorList>
    </citation>
    <scope>NUCLEOTIDE SEQUENCE</scope>
    <source>
        <strain evidence="1">GSE-NOS-MK-12-04C</strain>
    </source>
</reference>
<sequence>MNSDSESLQNQLLAWLLADNNAQTSEQSSVSCEDINGVDNPLSTAASPIGGAFESEWTPQTFQLGEIPTVQERFQAVLKRRLQAKIQHQPPLFPWESQLIDYPDYLDNPTIGIVPVWGWAAQQSKLNLPLTLPEKVFRQLLEKCQALVGSSLPLGAKLVQVVESLFPEDSQTLNDLAGLVLRSPSRSVADVGKMPTLESDYDQLQSRQQIALSLLTAKQLFENLTLPISATTPVVERQWLTNAGVLTVKVNSQSKVGVKNLRVEAELPSFGVLKLQGDGIQAMAQSSSPGCLSVELPMTQPNQTYSLEIELKEIDQQPLLFSIVSTI</sequence>
<dbReference type="AlphaFoldDB" id="A0A951UTG3"/>
<dbReference type="EMBL" id="JAHHGZ010000004">
    <property type="protein sequence ID" value="MBW4666675.1"/>
    <property type="molecule type" value="Genomic_DNA"/>
</dbReference>
<evidence type="ECO:0000313" key="2">
    <source>
        <dbReference type="Proteomes" id="UP000729701"/>
    </source>
</evidence>
<dbReference type="Proteomes" id="UP000729701">
    <property type="component" value="Unassembled WGS sequence"/>
</dbReference>